<evidence type="ECO:0000256" key="1">
    <source>
        <dbReference type="ARBA" id="ARBA00001526"/>
    </source>
</evidence>
<gene>
    <name evidence="5" type="ORF">G6N74_25755</name>
</gene>
<dbReference type="EC" id="3.5.2.6" evidence="3"/>
<sequence length="307" mass="34550">MFFIQSDAMSGLGQTCVSTFLDTFADRGLKEDNFGMVIVRQPAKGAEPEGFSWRGDWVCYPCSVVKSFHLVHALHALDAGLLTPHDDLDRAMRDMILWSSNTATNYVIDLLTKTTGDTLLEGDELEAWIDRREGLNRFFHDLKWPEYAGCNISQKLMGDIRYGREATYASRDGGYLNALTPLVAARLVHELFDGNLPLSEAGRERAQRIMFRDRNSPEAKMPKFQVDNYLGGGAPADWLLWSKCGWNPWSGDERTSYFKHDLARIQKPGEPALTISLMTKGKVLCEDHPEMFPQMSRIVLSSFGSVA</sequence>
<dbReference type="AlphaFoldDB" id="A0A7C9RBH4"/>
<evidence type="ECO:0000313" key="5">
    <source>
        <dbReference type="EMBL" id="NGN44479.1"/>
    </source>
</evidence>
<comment type="similarity">
    <text evidence="2">Belongs to the class-A beta-lactamase family.</text>
</comment>
<dbReference type="Proteomes" id="UP000481252">
    <property type="component" value="Unassembled WGS sequence"/>
</dbReference>
<dbReference type="SUPFAM" id="SSF56601">
    <property type="entry name" value="beta-lactamase/transpeptidase-like"/>
    <property type="match status" value="1"/>
</dbReference>
<accession>A0A7C9RBH4</accession>
<dbReference type="InterPro" id="IPR000871">
    <property type="entry name" value="Beta-lactam_class-A"/>
</dbReference>
<comment type="catalytic activity">
    <reaction evidence="1">
        <text>a beta-lactam + H2O = a substituted beta-amino acid</text>
        <dbReference type="Rhea" id="RHEA:20401"/>
        <dbReference type="ChEBI" id="CHEBI:15377"/>
        <dbReference type="ChEBI" id="CHEBI:35627"/>
        <dbReference type="ChEBI" id="CHEBI:140347"/>
        <dbReference type="EC" id="3.5.2.6"/>
    </reaction>
</comment>
<proteinExistence type="inferred from homology"/>
<dbReference type="RefSeq" id="WP_165120861.1">
    <property type="nucleotide sequence ID" value="NZ_JAAKZG010000016.1"/>
</dbReference>
<dbReference type="Pfam" id="PF13354">
    <property type="entry name" value="Beta-lactamase2"/>
    <property type="match status" value="1"/>
</dbReference>
<dbReference type="GO" id="GO:0030655">
    <property type="term" value="P:beta-lactam antibiotic catabolic process"/>
    <property type="evidence" value="ECO:0007669"/>
    <property type="project" value="InterPro"/>
</dbReference>
<evidence type="ECO:0000313" key="6">
    <source>
        <dbReference type="Proteomes" id="UP000481252"/>
    </source>
</evidence>
<dbReference type="InterPro" id="IPR012338">
    <property type="entry name" value="Beta-lactam/transpept-like"/>
</dbReference>
<dbReference type="GO" id="GO:0008800">
    <property type="term" value="F:beta-lactamase activity"/>
    <property type="evidence" value="ECO:0007669"/>
    <property type="project" value="UniProtKB-EC"/>
</dbReference>
<organism evidence="5 6">
    <name type="scientific">Mesorhizobium zhangyense</name>
    <dbReference type="NCBI Taxonomy" id="1776730"/>
    <lineage>
        <taxon>Bacteria</taxon>
        <taxon>Pseudomonadati</taxon>
        <taxon>Pseudomonadota</taxon>
        <taxon>Alphaproteobacteria</taxon>
        <taxon>Hyphomicrobiales</taxon>
        <taxon>Phyllobacteriaceae</taxon>
        <taxon>Mesorhizobium</taxon>
    </lineage>
</organism>
<name>A0A7C9RBH4_9HYPH</name>
<dbReference type="Gene3D" id="3.40.710.10">
    <property type="entry name" value="DD-peptidase/beta-lactamase superfamily"/>
    <property type="match status" value="1"/>
</dbReference>
<dbReference type="GO" id="GO:0046677">
    <property type="term" value="P:response to antibiotic"/>
    <property type="evidence" value="ECO:0007669"/>
    <property type="project" value="InterPro"/>
</dbReference>
<evidence type="ECO:0000256" key="3">
    <source>
        <dbReference type="ARBA" id="ARBA00012865"/>
    </source>
</evidence>
<reference evidence="5 6" key="1">
    <citation type="submission" date="2020-02" db="EMBL/GenBank/DDBJ databases">
        <title>Genome sequence of the type strain CGMCC 1.15528 of Mesorhizobium zhangyense.</title>
        <authorList>
            <person name="Gao J."/>
            <person name="Sun J."/>
        </authorList>
    </citation>
    <scope>NUCLEOTIDE SEQUENCE [LARGE SCALE GENOMIC DNA]</scope>
    <source>
        <strain evidence="5 6">CGMCC 1.15528</strain>
    </source>
</reference>
<dbReference type="PANTHER" id="PTHR35333:SF3">
    <property type="entry name" value="BETA-LACTAMASE-TYPE TRANSPEPTIDASE FOLD CONTAINING PROTEIN"/>
    <property type="match status" value="1"/>
</dbReference>
<keyword evidence="6" id="KW-1185">Reference proteome</keyword>
<evidence type="ECO:0000259" key="4">
    <source>
        <dbReference type="Pfam" id="PF13354"/>
    </source>
</evidence>
<dbReference type="PANTHER" id="PTHR35333">
    <property type="entry name" value="BETA-LACTAMASE"/>
    <property type="match status" value="1"/>
</dbReference>
<keyword evidence="5" id="KW-0378">Hydrolase</keyword>
<dbReference type="EMBL" id="JAAKZG010000016">
    <property type="protein sequence ID" value="NGN44479.1"/>
    <property type="molecule type" value="Genomic_DNA"/>
</dbReference>
<protein>
    <recommendedName>
        <fullName evidence="3">beta-lactamase</fullName>
        <ecNumber evidence="3">3.5.2.6</ecNumber>
    </recommendedName>
</protein>
<evidence type="ECO:0000256" key="2">
    <source>
        <dbReference type="ARBA" id="ARBA00009009"/>
    </source>
</evidence>
<comment type="caution">
    <text evidence="5">The sequence shown here is derived from an EMBL/GenBank/DDBJ whole genome shotgun (WGS) entry which is preliminary data.</text>
</comment>
<feature type="domain" description="Beta-lactamase class A catalytic" evidence="4">
    <location>
        <begin position="90"/>
        <end position="278"/>
    </location>
</feature>
<dbReference type="InterPro" id="IPR045155">
    <property type="entry name" value="Beta-lactam_cat"/>
</dbReference>